<evidence type="ECO:0000256" key="6">
    <source>
        <dbReference type="PIRSR" id="PIRSR610122-1"/>
    </source>
</evidence>
<comment type="similarity">
    <text evidence="1">Belongs to the thiolase-like superfamily. HMG-CoA synthase family.</text>
</comment>
<feature type="active site" description="Proton donor/acceptor" evidence="6">
    <location>
        <position position="1263"/>
    </location>
</feature>
<dbReference type="SMART" id="SM00823">
    <property type="entry name" value="PKS_PP"/>
    <property type="match status" value="3"/>
</dbReference>
<dbReference type="CDD" id="cd06558">
    <property type="entry name" value="crotonase-like"/>
    <property type="match status" value="2"/>
</dbReference>
<feature type="binding site" evidence="7">
    <location>
        <position position="1229"/>
    </location>
    <ligand>
        <name>CoA</name>
        <dbReference type="ChEBI" id="CHEBI:57287"/>
    </ligand>
</feature>
<dbReference type="PROSITE" id="PS00012">
    <property type="entry name" value="PHOSPHOPANTETHEINE"/>
    <property type="match status" value="3"/>
</dbReference>
<gene>
    <name evidence="10" type="ORF">WK53_13725</name>
</gene>
<dbReference type="Pfam" id="PF08540">
    <property type="entry name" value="HMG_CoA_synt_C"/>
    <property type="match status" value="2"/>
</dbReference>
<dbReference type="Pfam" id="PF08659">
    <property type="entry name" value="KR"/>
    <property type="match status" value="1"/>
</dbReference>
<dbReference type="NCBIfam" id="TIGR01833">
    <property type="entry name" value="HMG-CoA-S_euk"/>
    <property type="match status" value="1"/>
</dbReference>
<evidence type="ECO:0000256" key="5">
    <source>
        <dbReference type="ARBA" id="ARBA00049556"/>
    </source>
</evidence>
<evidence type="ECO:0000256" key="3">
    <source>
        <dbReference type="ARBA" id="ARBA00022553"/>
    </source>
</evidence>
<dbReference type="InterPro" id="IPR001753">
    <property type="entry name" value="Enoyl-CoA_hydra/iso"/>
</dbReference>
<dbReference type="Gene3D" id="1.10.1200.10">
    <property type="entry name" value="ACP-like"/>
    <property type="match status" value="3"/>
</dbReference>
<evidence type="ECO:0000256" key="2">
    <source>
        <dbReference type="ARBA" id="ARBA00022450"/>
    </source>
</evidence>
<feature type="active site" description="Proton donor/acceptor" evidence="6">
    <location>
        <position position="1103"/>
    </location>
</feature>
<evidence type="ECO:0000259" key="9">
    <source>
        <dbReference type="PROSITE" id="PS50075"/>
    </source>
</evidence>
<dbReference type="Proteomes" id="UP000056732">
    <property type="component" value="Unassembled WGS sequence"/>
</dbReference>
<proteinExistence type="inferred from homology"/>
<dbReference type="InterPro" id="IPR016039">
    <property type="entry name" value="Thiolase-like"/>
</dbReference>
<dbReference type="PROSITE" id="PS50075">
    <property type="entry name" value="CARRIER"/>
    <property type="match status" value="3"/>
</dbReference>
<dbReference type="CDD" id="cd00827">
    <property type="entry name" value="init_cond_enzymes"/>
    <property type="match status" value="1"/>
</dbReference>
<dbReference type="PANTHER" id="PTHR43323">
    <property type="entry name" value="3-HYDROXY-3-METHYLGLUTARYL COENZYME A SYNTHASE"/>
    <property type="match status" value="1"/>
</dbReference>
<dbReference type="InterPro" id="IPR013528">
    <property type="entry name" value="HMG_CoA_synth_N"/>
</dbReference>
<dbReference type="SMART" id="SM00822">
    <property type="entry name" value="PKS_KR"/>
    <property type="match status" value="1"/>
</dbReference>
<dbReference type="InterPro" id="IPR009081">
    <property type="entry name" value="PP-bd_ACP"/>
</dbReference>
<keyword evidence="3" id="KW-0597">Phosphoprotein</keyword>
<dbReference type="InterPro" id="IPR020806">
    <property type="entry name" value="PKS_PP-bd"/>
</dbReference>
<dbReference type="SUPFAM" id="SSF52096">
    <property type="entry name" value="ClpP/crotonase"/>
    <property type="match status" value="2"/>
</dbReference>
<feature type="active site" description="Acyl-thioester intermediate" evidence="6">
    <location>
        <position position="1137"/>
    </location>
</feature>
<dbReference type="EMBL" id="LPDO01000117">
    <property type="protein sequence ID" value="KVT47059.1"/>
    <property type="molecule type" value="Genomic_DNA"/>
</dbReference>
<evidence type="ECO:0000256" key="8">
    <source>
        <dbReference type="SAM" id="MobiDB-lite"/>
    </source>
</evidence>
<evidence type="ECO:0000313" key="10">
    <source>
        <dbReference type="EMBL" id="KVT47059.1"/>
    </source>
</evidence>
<dbReference type="SUPFAM" id="SSF47336">
    <property type="entry name" value="ACP-like"/>
    <property type="match status" value="3"/>
</dbReference>
<feature type="domain" description="Carrier" evidence="9">
    <location>
        <begin position="376"/>
        <end position="453"/>
    </location>
</feature>
<evidence type="ECO:0000313" key="11">
    <source>
        <dbReference type="Proteomes" id="UP000056732"/>
    </source>
</evidence>
<evidence type="ECO:0000256" key="4">
    <source>
        <dbReference type="ARBA" id="ARBA00022679"/>
    </source>
</evidence>
<dbReference type="SUPFAM" id="SSF53901">
    <property type="entry name" value="Thiolase-like"/>
    <property type="match status" value="2"/>
</dbReference>
<dbReference type="Pfam" id="PF01154">
    <property type="entry name" value="HMG_CoA_synt_N"/>
    <property type="match status" value="1"/>
</dbReference>
<dbReference type="Gene3D" id="3.40.47.10">
    <property type="match status" value="1"/>
</dbReference>
<keyword evidence="2" id="KW-0596">Phosphopantetheine</keyword>
<dbReference type="Gene3D" id="3.90.226.10">
    <property type="entry name" value="2-enoyl-CoA Hydratase, Chain A, domain 1"/>
    <property type="match status" value="2"/>
</dbReference>
<dbReference type="InterPro" id="IPR036291">
    <property type="entry name" value="NAD(P)-bd_dom_sf"/>
</dbReference>
<evidence type="ECO:0000256" key="7">
    <source>
        <dbReference type="PIRSR" id="PIRSR610122-2"/>
    </source>
</evidence>
<name>A0AAW3N1T9_9BURK</name>
<keyword evidence="4" id="KW-0808">Transferase</keyword>
<evidence type="ECO:0000256" key="1">
    <source>
        <dbReference type="ARBA" id="ARBA00007061"/>
    </source>
</evidence>
<dbReference type="PANTHER" id="PTHR43323:SF2">
    <property type="entry name" value="HYDROXYMETHYLGLUTARYL-COA SYNTHASE"/>
    <property type="match status" value="1"/>
</dbReference>
<feature type="domain" description="Carrier" evidence="9">
    <location>
        <begin position="287"/>
        <end position="364"/>
    </location>
</feature>
<dbReference type="SMART" id="SM01294">
    <property type="entry name" value="PKS_PP_betabranch"/>
    <property type="match status" value="2"/>
</dbReference>
<dbReference type="InterPro" id="IPR010122">
    <property type="entry name" value="HMG_CoA_synthase_euk"/>
</dbReference>
<organism evidence="10 11">
    <name type="scientific">Burkholderia ubonensis</name>
    <dbReference type="NCBI Taxonomy" id="101571"/>
    <lineage>
        <taxon>Bacteria</taxon>
        <taxon>Pseudomonadati</taxon>
        <taxon>Pseudomonadota</taxon>
        <taxon>Betaproteobacteria</taxon>
        <taxon>Burkholderiales</taxon>
        <taxon>Burkholderiaceae</taxon>
        <taxon>Burkholderia</taxon>
        <taxon>Burkholderia cepacia complex</taxon>
    </lineage>
</organism>
<dbReference type="GO" id="GO:0031177">
    <property type="term" value="F:phosphopantetheine binding"/>
    <property type="evidence" value="ECO:0007669"/>
    <property type="project" value="InterPro"/>
</dbReference>
<reference evidence="10 11" key="1">
    <citation type="submission" date="2015-11" db="EMBL/GenBank/DDBJ databases">
        <title>Expanding the genomic diversity of Burkholderia species for the development of highly accurate diagnostics.</title>
        <authorList>
            <person name="Sahl J."/>
            <person name="Keim P."/>
            <person name="Wagner D."/>
        </authorList>
    </citation>
    <scope>NUCLEOTIDE SEQUENCE [LARGE SCALE GENOMIC DNA]</scope>
    <source>
        <strain evidence="10 11">MSMB1137WGS</strain>
    </source>
</reference>
<dbReference type="SUPFAM" id="SSF51735">
    <property type="entry name" value="NAD(P)-binding Rossmann-fold domains"/>
    <property type="match status" value="1"/>
</dbReference>
<comment type="caution">
    <text evidence="10">The sequence shown here is derived from an EMBL/GenBank/DDBJ whole genome shotgun (WGS) entry which is preliminary data.</text>
</comment>
<dbReference type="GO" id="GO:0008299">
    <property type="term" value="P:isoprenoid biosynthetic process"/>
    <property type="evidence" value="ECO:0007669"/>
    <property type="project" value="InterPro"/>
</dbReference>
<dbReference type="GO" id="GO:0006084">
    <property type="term" value="P:acetyl-CoA metabolic process"/>
    <property type="evidence" value="ECO:0007669"/>
    <property type="project" value="InterPro"/>
</dbReference>
<dbReference type="InterPro" id="IPR006162">
    <property type="entry name" value="Ppantetheine_attach_site"/>
</dbReference>
<accession>A0AAW3N1T9</accession>
<dbReference type="InterPro" id="IPR036736">
    <property type="entry name" value="ACP-like_sf"/>
</dbReference>
<dbReference type="InterPro" id="IPR029045">
    <property type="entry name" value="ClpP/crotonase-like_dom_sf"/>
</dbReference>
<protein>
    <recommendedName>
        <fullName evidence="9">Carrier domain-containing protein</fullName>
    </recommendedName>
</protein>
<sequence>MDDLFRRETTLTGVLHLATSFRAERATEIENASLETWSVKAEAAWRLHQLTVNRNLRHFVLFSSLGGLHGNTQQAVYVAANAALHDLARRRRAQNLPALAIDLPILLGAGRLSEANHLLELQLNTGKGFTAISFSDIEASLERLLANPLQSPPVVALDAPRWRGYWGLSPKQRSFFAHLVPREALVAESVQSPEARIEDGREIELAVRTKVAALLGAKPGEIEPDAPLADLGLDSLAAVELLSWAREQYDVEISQTRLLTGATARTLADIVLERTGPKHISKATGFADTGAIEKSVREKVAALLGATPEEIEPDAALADLGLDSLAAVELLSWAREQYGIEISQTQLLTGATARTLADKAAVHSGPSITANSVEPWETDEIASTIRNKVAALLGAKPDEVERDTPLADLGLDSLSAVELLSWARETYGIEVSQTQLLTGTSVEMLANQVIARSGRTRAATTTARPQASEPAVHVSDVPAPKPVASMPLKSAVAARHTSEIVVTEATSSLVPVPLYPAEQVRAGERIIHLEPTLTTSLVEQLSEDLLENPSILVIRAAPGSEHFCLGMDLDKVSFGDVAMSDGLERFADLATCLENASMPIICVVEGNCRGGGMLFPSLASVVLATDTATFGFPEIRRNGLPGVVSVAAQRRLSIANCRRMMLTGDTINAETAKQYGLVDFVGSRDEVEQELKRLLGRFATIDPALIHICQTQCPAPDIESALVTMGSLGHDAIEATRQTGALVRVLHGQTDGIAIIELDDPAHSNAIDRSIAEDLRSAVTAVQHLNDVRAVIVQGSGTHFCVGVNPYRLMEQMKQSSVLAAAHSTYEIYRAFASIRELAVPVICVVQGKVVGGGLAAMLNADYRVCTADAIFNFGNLPRGVCPGMFLSESLERVVGWKWATELYLNDYTLSADQALAIGLVNEIRPNLAEAQIAAQEMARRIGQYPDMGVRATTALMRPPLDYARLARESLGIARCTVRGAAFTGAWHGEIRPALSISGSPSLPPGTAGDNATAPLALQEVRARNVGIKAMELYFPNHMVLQSDMELHHHCEGKYTVGLGQEAITFCGDDEDAVSMALTVVQRLMDRYGIDWSQIGRLEIGTESQVDRSKSIKSYLMQLFEAHGCCNIEGVDTYNACYGGTSALFNTVAWCQSEAWDGRLGLVVCVDIADLSEEHAFLNGAAAVAMLVGPDAALVMKPERASHMLHRWDFYKPVAWHDPFPLMRDGKHSVDVYTACLDSCQNLLDQRLGGKGLLGKHDHFVFHCTSTYLIKRAFDRIIENEMPTLPLREKRALYESMVHPSSLLTRQIGSSYTASVYVNLYSLLLNRYDDIVGKTIGVYSYGSGASASFYRLEVMKAPQIDLDVDVRLRERRRHDPSSFVQLTQEYSSAYGRFNYVPIDRDDRLEGVYYLRKVDEWGQRTYTQETRSTDRRESATGVFESPMRKKRGSTESTYE</sequence>
<feature type="region of interest" description="Disordered" evidence="8">
    <location>
        <begin position="456"/>
        <end position="478"/>
    </location>
</feature>
<dbReference type="InterPro" id="IPR057326">
    <property type="entry name" value="KR_dom"/>
</dbReference>
<dbReference type="InterPro" id="IPR013968">
    <property type="entry name" value="PKS_KR"/>
</dbReference>
<dbReference type="GO" id="GO:0003857">
    <property type="term" value="F:(3S)-3-hydroxyacyl-CoA dehydrogenase (NAD+) activity"/>
    <property type="evidence" value="ECO:0007669"/>
    <property type="project" value="UniProtKB-EC"/>
</dbReference>
<dbReference type="GO" id="GO:0004421">
    <property type="term" value="F:hydroxymethylglutaryl-CoA synthase activity"/>
    <property type="evidence" value="ECO:0007669"/>
    <property type="project" value="InterPro"/>
</dbReference>
<dbReference type="InterPro" id="IPR013746">
    <property type="entry name" value="HMG_CoA_synt_C_dom"/>
</dbReference>
<feature type="region of interest" description="Disordered" evidence="8">
    <location>
        <begin position="1421"/>
        <end position="1454"/>
    </location>
</feature>
<dbReference type="Gene3D" id="3.40.50.720">
    <property type="entry name" value="NAD(P)-binding Rossmann-like Domain"/>
    <property type="match status" value="1"/>
</dbReference>
<comment type="catalytic activity">
    <reaction evidence="5">
        <text>a (3S)-3-hydroxyacyl-CoA + NAD(+) = a 3-oxoacyl-CoA + NADH + H(+)</text>
        <dbReference type="Rhea" id="RHEA:22432"/>
        <dbReference type="ChEBI" id="CHEBI:15378"/>
        <dbReference type="ChEBI" id="CHEBI:57318"/>
        <dbReference type="ChEBI" id="CHEBI:57540"/>
        <dbReference type="ChEBI" id="CHEBI:57945"/>
        <dbReference type="ChEBI" id="CHEBI:90726"/>
        <dbReference type="EC" id="1.1.1.35"/>
    </reaction>
</comment>
<dbReference type="Pfam" id="PF00378">
    <property type="entry name" value="ECH_1"/>
    <property type="match status" value="2"/>
</dbReference>
<dbReference type="Pfam" id="PF00550">
    <property type="entry name" value="PP-binding"/>
    <property type="match status" value="3"/>
</dbReference>
<feature type="domain" description="Carrier" evidence="9">
    <location>
        <begin position="198"/>
        <end position="275"/>
    </location>
</feature>